<dbReference type="InterPro" id="IPR006118">
    <property type="entry name" value="Recombinase_CS"/>
</dbReference>
<dbReference type="AlphaFoldDB" id="A0A658KFE3"/>
<protein>
    <recommendedName>
        <fullName evidence="8">Resolvase/invertase-type recombinase catalytic domain-containing protein</fullName>
    </recommendedName>
</protein>
<evidence type="ECO:0000256" key="2">
    <source>
        <dbReference type="ARBA" id="ARBA00022908"/>
    </source>
</evidence>
<feature type="domain" description="Resolvase/invertase-type recombinase catalytic" evidence="8">
    <location>
        <begin position="1"/>
        <end position="134"/>
    </location>
</feature>
<evidence type="ECO:0000256" key="4">
    <source>
        <dbReference type="ARBA" id="ARBA00023125"/>
    </source>
</evidence>
<dbReference type="GO" id="GO:0015074">
    <property type="term" value="P:DNA integration"/>
    <property type="evidence" value="ECO:0007669"/>
    <property type="project" value="UniProtKB-KW"/>
</dbReference>
<accession>A0A658KFE3</accession>
<sequence>MRIGYARVSTRDQNLDLQLDALNRAGCERIYQDVASGSKTARPALDELLGQVRAGDVLVIWKLDRMGRSLKHLVELVGNLIERKVGLLSLNDPIDTTSAQGRLVFNLFASLAEFERELIRECTQAGLSAARARGRMGGRPKGLTPRAEATAMVAETLYRERKLSVAAIAQKLHVSKSTLYSYLRHRGVAISAYEKSARKASGVRDNGNTGISTTKVATLLLTLRIENNSKFVRGKKRTIEHIEHFYLDEYDAQRRSNGEYELKVPYDSDAELDDTVNELLSDIASGADDRHCFSESEVHMEGTDQYW</sequence>
<proteinExistence type="inferred from homology"/>
<keyword evidence="2" id="KW-0229">DNA integration</keyword>
<evidence type="ECO:0000256" key="1">
    <source>
        <dbReference type="ARBA" id="ARBA00009913"/>
    </source>
</evidence>
<dbReference type="SMART" id="SM00857">
    <property type="entry name" value="Resolvase"/>
    <property type="match status" value="1"/>
</dbReference>
<feature type="active site" description="O-(5'-phospho-DNA)-serine intermediate" evidence="6 7">
    <location>
        <position position="9"/>
    </location>
</feature>
<evidence type="ECO:0000256" key="6">
    <source>
        <dbReference type="PIRSR" id="PIRSR606118-50"/>
    </source>
</evidence>
<dbReference type="InterPro" id="IPR036162">
    <property type="entry name" value="Resolvase-like_N_sf"/>
</dbReference>
<gene>
    <name evidence="9" type="ORF">ALP66_200052</name>
</gene>
<dbReference type="InterPro" id="IPR050639">
    <property type="entry name" value="SSR_resolvase"/>
</dbReference>
<keyword evidence="4" id="KW-0238">DNA-binding</keyword>
<reference evidence="9 10" key="1">
    <citation type="submission" date="2018-08" db="EMBL/GenBank/DDBJ databases">
        <title>Recombination of ecologically and evolutionarily significant loci maintains genetic cohesion in the Pseudomonas syringae species complex.</title>
        <authorList>
            <person name="Dillon M."/>
            <person name="Thakur S."/>
            <person name="Almeida R.N.D."/>
            <person name="Weir B.S."/>
            <person name="Guttman D.S."/>
        </authorList>
    </citation>
    <scope>NUCLEOTIDE SEQUENCE [LARGE SCALE GENOMIC DNA]</scope>
    <source>
        <strain evidence="9 10">ICMP 7847</strain>
    </source>
</reference>
<dbReference type="PANTHER" id="PTHR30461">
    <property type="entry name" value="DNA-INVERTASE FROM LAMBDOID PROPHAGE"/>
    <property type="match status" value="1"/>
</dbReference>
<dbReference type="Gene3D" id="3.40.50.1390">
    <property type="entry name" value="Resolvase, N-terminal catalytic domain"/>
    <property type="match status" value="1"/>
</dbReference>
<dbReference type="FunFam" id="3.40.50.1390:FF:000001">
    <property type="entry name" value="DNA recombinase"/>
    <property type="match status" value="1"/>
</dbReference>
<comment type="caution">
    <text evidence="9">The sequence shown here is derived from an EMBL/GenBank/DDBJ whole genome shotgun (WGS) entry which is preliminary data.</text>
</comment>
<dbReference type="PANTHER" id="PTHR30461:SF2">
    <property type="entry name" value="SERINE RECOMBINASE PINE-RELATED"/>
    <property type="match status" value="1"/>
</dbReference>
<evidence type="ECO:0000256" key="3">
    <source>
        <dbReference type="ARBA" id="ARBA00023100"/>
    </source>
</evidence>
<dbReference type="PROSITE" id="PS00398">
    <property type="entry name" value="RECOMBINASES_2"/>
    <property type="match status" value="1"/>
</dbReference>
<dbReference type="PROSITE" id="PS00397">
    <property type="entry name" value="RECOMBINASES_1"/>
    <property type="match status" value="1"/>
</dbReference>
<dbReference type="GO" id="GO:0000150">
    <property type="term" value="F:DNA strand exchange activity"/>
    <property type="evidence" value="ECO:0007669"/>
    <property type="project" value="UniProtKB-KW"/>
</dbReference>
<dbReference type="InterPro" id="IPR006119">
    <property type="entry name" value="Resolv_N"/>
</dbReference>
<dbReference type="GO" id="GO:0003677">
    <property type="term" value="F:DNA binding"/>
    <property type="evidence" value="ECO:0007669"/>
    <property type="project" value="UniProtKB-KW"/>
</dbReference>
<comment type="similarity">
    <text evidence="1">Belongs to the site-specific recombinase resolvase family.</text>
</comment>
<evidence type="ECO:0000256" key="7">
    <source>
        <dbReference type="PROSITE-ProRule" id="PRU10137"/>
    </source>
</evidence>
<evidence type="ECO:0000256" key="5">
    <source>
        <dbReference type="ARBA" id="ARBA00023172"/>
    </source>
</evidence>
<dbReference type="Proteomes" id="UP000270873">
    <property type="component" value="Unassembled WGS sequence"/>
</dbReference>
<keyword evidence="3" id="KW-0230">DNA invertase</keyword>
<evidence type="ECO:0000313" key="9">
    <source>
        <dbReference type="EMBL" id="RMS52324.1"/>
    </source>
</evidence>
<keyword evidence="5" id="KW-0233">DNA recombination</keyword>
<name>A0A658KFE3_PSEA0</name>
<dbReference type="SUPFAM" id="SSF53041">
    <property type="entry name" value="Resolvase-like"/>
    <property type="match status" value="1"/>
</dbReference>
<dbReference type="EMBL" id="RBSP01000186">
    <property type="protein sequence ID" value="RMS52324.1"/>
    <property type="molecule type" value="Genomic_DNA"/>
</dbReference>
<dbReference type="PROSITE" id="PS51736">
    <property type="entry name" value="RECOMBINASES_3"/>
    <property type="match status" value="1"/>
</dbReference>
<organism evidence="9 10">
    <name type="scientific">Pseudomonas amygdali pv. photiniae</name>
    <dbReference type="NCBI Taxonomy" id="251724"/>
    <lineage>
        <taxon>Bacteria</taxon>
        <taxon>Pseudomonadati</taxon>
        <taxon>Pseudomonadota</taxon>
        <taxon>Gammaproteobacteria</taxon>
        <taxon>Pseudomonadales</taxon>
        <taxon>Pseudomonadaceae</taxon>
        <taxon>Pseudomonas</taxon>
        <taxon>Pseudomonas amygdali</taxon>
    </lineage>
</organism>
<evidence type="ECO:0000259" key="8">
    <source>
        <dbReference type="PROSITE" id="PS51736"/>
    </source>
</evidence>
<evidence type="ECO:0000313" key="10">
    <source>
        <dbReference type="Proteomes" id="UP000270873"/>
    </source>
</evidence>
<dbReference type="Pfam" id="PF00239">
    <property type="entry name" value="Resolvase"/>
    <property type="match status" value="1"/>
</dbReference>
<dbReference type="CDD" id="cd03768">
    <property type="entry name" value="SR_ResInv"/>
    <property type="match status" value="1"/>
</dbReference>
<dbReference type="Gene3D" id="1.10.10.60">
    <property type="entry name" value="Homeodomain-like"/>
    <property type="match status" value="1"/>
</dbReference>